<dbReference type="EC" id="2.8.1.-" evidence="4"/>
<evidence type="ECO:0000313" key="5">
    <source>
        <dbReference type="Proteomes" id="UP001596989"/>
    </source>
</evidence>
<dbReference type="Proteomes" id="UP001596989">
    <property type="component" value="Unassembled WGS sequence"/>
</dbReference>
<proteinExistence type="predicted"/>
<feature type="domain" description="Rhodanese" evidence="3">
    <location>
        <begin position="15"/>
        <end position="134"/>
    </location>
</feature>
<dbReference type="InterPro" id="IPR036873">
    <property type="entry name" value="Rhodanese-like_dom_sf"/>
</dbReference>
<dbReference type="InterPro" id="IPR001307">
    <property type="entry name" value="Thiosulphate_STrfase_CS"/>
</dbReference>
<name>A0ABW3HT51_9BACL</name>
<feature type="domain" description="Rhodanese" evidence="3">
    <location>
        <begin position="164"/>
        <end position="274"/>
    </location>
</feature>
<sequence length="285" mass="31766">MNHIVSLKWLLARMYEPDVVIVDCRFLMGQPDAGRELYEASHIPGAVYLDLERDLSAPVEEHGGRHPLPDIFDLTVAISRVGISNESLVVAYDDQGGMMASRLWWLLKYLGHEQVFVLDEGYTAWVDAGFPTSSQQKTLIPARYLATVQHNMLVEMDEVKELLGQDRVTIIDSREGPRYRGEVEPMDKVAGHIPGAINRFWKDGLSDNGAWKGADAQSERFADLDRDGELIVYCGSGVSATPNIIALQEAGFSKVRLYAGSWSDWISYSENPVAVGDEEGKKHVK</sequence>
<dbReference type="SUPFAM" id="SSF52821">
    <property type="entry name" value="Rhodanese/Cell cycle control phosphatase"/>
    <property type="match status" value="2"/>
</dbReference>
<dbReference type="CDD" id="cd01448">
    <property type="entry name" value="TST_Repeat_1"/>
    <property type="match status" value="1"/>
</dbReference>
<dbReference type="RefSeq" id="WP_377565995.1">
    <property type="nucleotide sequence ID" value="NZ_JBHTJZ010000024.1"/>
</dbReference>
<evidence type="ECO:0000256" key="2">
    <source>
        <dbReference type="ARBA" id="ARBA00022737"/>
    </source>
</evidence>
<reference evidence="5" key="1">
    <citation type="journal article" date="2019" name="Int. J. Syst. Evol. Microbiol.">
        <title>The Global Catalogue of Microorganisms (GCM) 10K type strain sequencing project: providing services to taxonomists for standard genome sequencing and annotation.</title>
        <authorList>
            <consortium name="The Broad Institute Genomics Platform"/>
            <consortium name="The Broad Institute Genome Sequencing Center for Infectious Disease"/>
            <person name="Wu L."/>
            <person name="Ma J."/>
        </authorList>
    </citation>
    <scope>NUCLEOTIDE SEQUENCE [LARGE SCALE GENOMIC DNA]</scope>
    <source>
        <strain evidence="5">CCUG 59129</strain>
    </source>
</reference>
<keyword evidence="5" id="KW-1185">Reference proteome</keyword>
<evidence type="ECO:0000259" key="3">
    <source>
        <dbReference type="PROSITE" id="PS50206"/>
    </source>
</evidence>
<protein>
    <submittedName>
        <fullName evidence="4">Sulfurtransferase</fullName>
        <ecNumber evidence="4">2.8.1.-</ecNumber>
    </submittedName>
</protein>
<evidence type="ECO:0000313" key="4">
    <source>
        <dbReference type="EMBL" id="MFD0960698.1"/>
    </source>
</evidence>
<dbReference type="EMBL" id="JBHTJZ010000024">
    <property type="protein sequence ID" value="MFD0960698.1"/>
    <property type="molecule type" value="Genomic_DNA"/>
</dbReference>
<dbReference type="SMART" id="SM00450">
    <property type="entry name" value="RHOD"/>
    <property type="match status" value="2"/>
</dbReference>
<evidence type="ECO:0000256" key="1">
    <source>
        <dbReference type="ARBA" id="ARBA00022679"/>
    </source>
</evidence>
<keyword evidence="2" id="KW-0677">Repeat</keyword>
<dbReference type="InterPro" id="IPR001763">
    <property type="entry name" value="Rhodanese-like_dom"/>
</dbReference>
<dbReference type="PROSITE" id="PS50206">
    <property type="entry name" value="RHODANESE_3"/>
    <property type="match status" value="2"/>
</dbReference>
<dbReference type="InterPro" id="IPR045078">
    <property type="entry name" value="TST/MPST-like"/>
</dbReference>
<dbReference type="CDD" id="cd01449">
    <property type="entry name" value="TST_Repeat_2"/>
    <property type="match status" value="1"/>
</dbReference>
<dbReference type="GO" id="GO:0016740">
    <property type="term" value="F:transferase activity"/>
    <property type="evidence" value="ECO:0007669"/>
    <property type="project" value="UniProtKB-KW"/>
</dbReference>
<comment type="caution">
    <text evidence="4">The sequence shown here is derived from an EMBL/GenBank/DDBJ whole genome shotgun (WGS) entry which is preliminary data.</text>
</comment>
<dbReference type="Gene3D" id="3.40.250.10">
    <property type="entry name" value="Rhodanese-like domain"/>
    <property type="match status" value="2"/>
</dbReference>
<organism evidence="4 5">
    <name type="scientific">Paenibacillus chungangensis</name>
    <dbReference type="NCBI Taxonomy" id="696535"/>
    <lineage>
        <taxon>Bacteria</taxon>
        <taxon>Bacillati</taxon>
        <taxon>Bacillota</taxon>
        <taxon>Bacilli</taxon>
        <taxon>Bacillales</taxon>
        <taxon>Paenibacillaceae</taxon>
        <taxon>Paenibacillus</taxon>
    </lineage>
</organism>
<keyword evidence="1 4" id="KW-0808">Transferase</keyword>
<dbReference type="PROSITE" id="PS00380">
    <property type="entry name" value="RHODANESE_1"/>
    <property type="match status" value="1"/>
</dbReference>
<accession>A0ABW3HT51</accession>
<dbReference type="PANTHER" id="PTHR11364">
    <property type="entry name" value="THIOSULFATE SULFERTANSFERASE"/>
    <property type="match status" value="1"/>
</dbReference>
<dbReference type="Pfam" id="PF00581">
    <property type="entry name" value="Rhodanese"/>
    <property type="match status" value="2"/>
</dbReference>
<dbReference type="PANTHER" id="PTHR11364:SF27">
    <property type="entry name" value="SULFURTRANSFERASE"/>
    <property type="match status" value="1"/>
</dbReference>
<gene>
    <name evidence="4" type="ORF">ACFQ2I_15005</name>
</gene>